<evidence type="ECO:0000313" key="3">
    <source>
        <dbReference type="Proteomes" id="UP001583172"/>
    </source>
</evidence>
<dbReference type="InterPro" id="IPR025337">
    <property type="entry name" value="Questin_oxidase-like"/>
</dbReference>
<keyword evidence="1" id="KW-0560">Oxidoreductase</keyword>
<gene>
    <name evidence="2" type="ORF">VTJ49DRAFT_3421</name>
</gene>
<evidence type="ECO:0000256" key="1">
    <source>
        <dbReference type="ARBA" id="ARBA00023002"/>
    </source>
</evidence>
<dbReference type="PANTHER" id="PTHR35870">
    <property type="entry name" value="PROTEIN, PUTATIVE (AFU_ORTHOLOGUE AFUA_5G03330)-RELATED"/>
    <property type="match status" value="1"/>
</dbReference>
<name>A0ABR3V7Q9_HUMIN</name>
<organism evidence="2 3">
    <name type="scientific">Humicola insolens</name>
    <name type="common">Soft-rot fungus</name>
    <dbReference type="NCBI Taxonomy" id="85995"/>
    <lineage>
        <taxon>Eukaryota</taxon>
        <taxon>Fungi</taxon>
        <taxon>Dikarya</taxon>
        <taxon>Ascomycota</taxon>
        <taxon>Pezizomycotina</taxon>
        <taxon>Sordariomycetes</taxon>
        <taxon>Sordariomycetidae</taxon>
        <taxon>Sordariales</taxon>
        <taxon>Chaetomiaceae</taxon>
        <taxon>Mycothermus</taxon>
    </lineage>
</organism>
<keyword evidence="3" id="KW-1185">Reference proteome</keyword>
<protein>
    <submittedName>
        <fullName evidence="2">Uncharacterized protein</fullName>
    </submittedName>
</protein>
<dbReference type="Proteomes" id="UP001583172">
    <property type="component" value="Unassembled WGS sequence"/>
</dbReference>
<comment type="caution">
    <text evidence="2">The sequence shown here is derived from an EMBL/GenBank/DDBJ whole genome shotgun (WGS) entry which is preliminary data.</text>
</comment>
<reference evidence="2 3" key="1">
    <citation type="journal article" date="2024" name="Commun. Biol.">
        <title>Comparative genomic analysis of thermophilic fungi reveals convergent evolutionary adaptations and gene losses.</title>
        <authorList>
            <person name="Steindorff A.S."/>
            <person name="Aguilar-Pontes M.V."/>
            <person name="Robinson A.J."/>
            <person name="Andreopoulos B."/>
            <person name="LaButti K."/>
            <person name="Kuo A."/>
            <person name="Mondo S."/>
            <person name="Riley R."/>
            <person name="Otillar R."/>
            <person name="Haridas S."/>
            <person name="Lipzen A."/>
            <person name="Grimwood J."/>
            <person name="Schmutz J."/>
            <person name="Clum A."/>
            <person name="Reid I.D."/>
            <person name="Moisan M.C."/>
            <person name="Butler G."/>
            <person name="Nguyen T.T.M."/>
            <person name="Dewar K."/>
            <person name="Conant G."/>
            <person name="Drula E."/>
            <person name="Henrissat B."/>
            <person name="Hansel C."/>
            <person name="Singer S."/>
            <person name="Hutchinson M.I."/>
            <person name="de Vries R.P."/>
            <person name="Natvig D.O."/>
            <person name="Powell A.J."/>
            <person name="Tsang A."/>
            <person name="Grigoriev I.V."/>
        </authorList>
    </citation>
    <scope>NUCLEOTIDE SEQUENCE [LARGE SCALE GENOMIC DNA]</scope>
    <source>
        <strain evidence="2 3">CBS 620.91</strain>
    </source>
</reference>
<dbReference type="Pfam" id="PF14027">
    <property type="entry name" value="Questin_oxidase"/>
    <property type="match status" value="1"/>
</dbReference>
<evidence type="ECO:0000313" key="2">
    <source>
        <dbReference type="EMBL" id="KAL1837757.1"/>
    </source>
</evidence>
<proteinExistence type="predicted"/>
<dbReference type="EMBL" id="JAZGSY010000265">
    <property type="protein sequence ID" value="KAL1837757.1"/>
    <property type="molecule type" value="Genomic_DNA"/>
</dbReference>
<accession>A0ABR3V7Q9</accession>
<sequence>MSPTKSPGFLHFYGQLLAESHSRFAIVQEDGEFNEIPLTLLTLYHLGIRDQALVRRTYHALAYTCSLWTLSPAPITNEDLYRGRHSYQRAFVDYFALTFLHNNFSKACIRHLLFGGERPLIYGLFPGRGLSMFGQPLVTLADSLDLFNQGAHHNTPGNNGLFVGSLLMSEALGQAATSWTGDLFELLSCPTTPSGAPAVSTLLSPEEVLDRVAFDGRFSGIMRAGPGFYRVDDVLKNPAVRGAVVGYLRRTELRLDDGSIADMAYLAASLLATTHVPGRVAFDYFLTQLPTYVWSARVLMTRLGPALSAGDRLALLRMLWCVVLLTYVTQLRPRRNADLLLAGDVAEEYRGWEEMFEEVRQQQAMGSGSVVFMRALVSLRRLDRVFRGLHGHLYLKAGWKLVKSWEGWTGLGQAGEVTMNVRL</sequence>
<dbReference type="PANTHER" id="PTHR35870:SF6">
    <property type="entry name" value="MGS207 PROTEIN"/>
    <property type="match status" value="1"/>
</dbReference>